<organism evidence="1">
    <name type="scientific">marine metagenome</name>
    <dbReference type="NCBI Taxonomy" id="408172"/>
    <lineage>
        <taxon>unclassified sequences</taxon>
        <taxon>metagenomes</taxon>
        <taxon>ecological metagenomes</taxon>
    </lineage>
</organism>
<name>A0A382KPY7_9ZZZZ</name>
<sequence>MASIKAIDRQPTKLDYASPTQFRFGIHQLPKVEFFSVGCNLPSISMGDAIMATPLKDIPMMGDKLTYDNLTITFIVDEYLENYISVHEWITAIGFPKDRKQFSDFRANTSNAPIPTQGQSADIGDVKPPTGVNSLFSDATLTILSNKNNPILNVLFRDIYPVSLGALDYTQTATDVDYMTTTVDFAYQIYEFEVL</sequence>
<gene>
    <name evidence="1" type="ORF">METZ01_LOCUS279768</name>
</gene>
<accession>A0A382KPY7</accession>
<proteinExistence type="predicted"/>
<dbReference type="AlphaFoldDB" id="A0A382KPY7"/>
<reference evidence="1" key="1">
    <citation type="submission" date="2018-05" db="EMBL/GenBank/DDBJ databases">
        <authorList>
            <person name="Lanie J.A."/>
            <person name="Ng W.-L."/>
            <person name="Kazmierczak K.M."/>
            <person name="Andrzejewski T.M."/>
            <person name="Davidsen T.M."/>
            <person name="Wayne K.J."/>
            <person name="Tettelin H."/>
            <person name="Glass J.I."/>
            <person name="Rusch D."/>
            <person name="Podicherti R."/>
            <person name="Tsui H.-C.T."/>
            <person name="Winkler M.E."/>
        </authorList>
    </citation>
    <scope>NUCLEOTIDE SEQUENCE</scope>
</reference>
<dbReference type="EMBL" id="UINC01082287">
    <property type="protein sequence ID" value="SVC26914.1"/>
    <property type="molecule type" value="Genomic_DNA"/>
</dbReference>
<protein>
    <submittedName>
        <fullName evidence="1">Uncharacterized protein</fullName>
    </submittedName>
</protein>
<evidence type="ECO:0000313" key="1">
    <source>
        <dbReference type="EMBL" id="SVC26914.1"/>
    </source>
</evidence>